<dbReference type="EMBL" id="BMIO01000003">
    <property type="protein sequence ID" value="GGD39644.1"/>
    <property type="molecule type" value="Genomic_DNA"/>
</dbReference>
<dbReference type="Proteomes" id="UP000598997">
    <property type="component" value="Unassembled WGS sequence"/>
</dbReference>
<dbReference type="AlphaFoldDB" id="A0A916YC25"/>
<name>A0A916YC25_9SPHN</name>
<accession>A0A916YC25</accession>
<evidence type="ECO:0000313" key="3">
    <source>
        <dbReference type="Proteomes" id="UP000598997"/>
    </source>
</evidence>
<gene>
    <name evidence="2" type="ORF">GCM10010989_12250</name>
</gene>
<dbReference type="InterPro" id="IPR036810">
    <property type="entry name" value="SMc04008-like_sf"/>
</dbReference>
<organism evidence="2 3">
    <name type="scientific">Croceicoccus pelagius</name>
    <dbReference type="NCBI Taxonomy" id="1703341"/>
    <lineage>
        <taxon>Bacteria</taxon>
        <taxon>Pseudomonadati</taxon>
        <taxon>Pseudomonadota</taxon>
        <taxon>Alphaproteobacteria</taxon>
        <taxon>Sphingomonadales</taxon>
        <taxon>Erythrobacteraceae</taxon>
        <taxon>Croceicoccus</taxon>
    </lineage>
</organism>
<dbReference type="Pfam" id="PF06844">
    <property type="entry name" value="DUF1244"/>
    <property type="match status" value="1"/>
</dbReference>
<proteinExistence type="predicted"/>
<reference evidence="2 3" key="1">
    <citation type="journal article" date="2014" name="Int. J. Syst. Evol. Microbiol.">
        <title>Complete genome sequence of Corynebacterium casei LMG S-19264T (=DSM 44701T), isolated from a smear-ripened cheese.</title>
        <authorList>
            <consortium name="US DOE Joint Genome Institute (JGI-PGF)"/>
            <person name="Walter F."/>
            <person name="Albersmeier A."/>
            <person name="Kalinowski J."/>
            <person name="Ruckert C."/>
        </authorList>
    </citation>
    <scope>NUCLEOTIDE SEQUENCE [LARGE SCALE GENOMIC DNA]</scope>
    <source>
        <strain evidence="2 3">CGMCC 1.15358</strain>
    </source>
</reference>
<evidence type="ECO:0000259" key="1">
    <source>
        <dbReference type="Pfam" id="PF06844"/>
    </source>
</evidence>
<protein>
    <recommendedName>
        <fullName evidence="1">SMc04008-like domain-containing protein</fullName>
    </recommendedName>
</protein>
<dbReference type="SUPFAM" id="SSF158757">
    <property type="entry name" value="SMc04008-like"/>
    <property type="match status" value="1"/>
</dbReference>
<evidence type="ECO:0000313" key="2">
    <source>
        <dbReference type="EMBL" id="GGD39644.1"/>
    </source>
</evidence>
<keyword evidence="3" id="KW-1185">Reference proteome</keyword>
<comment type="caution">
    <text evidence="2">The sequence shown here is derived from an EMBL/GenBank/DDBJ whole genome shotgun (WGS) entry which is preliminary data.</text>
</comment>
<sequence>MRGLLAASRLGNLDDAQITGENDLSCDSDLPATENDALDALPDAVAAAAFRRLVRHLRHRHDAQNIDLMGLSGFCRNCLADWIRDAGYEGDKADARALIHGMPMDEWKDRYQTPATPEQLARMDESLKKNAG</sequence>
<dbReference type="Gene3D" id="1.10.3340.10">
    <property type="entry name" value="SMc04008-like"/>
    <property type="match status" value="1"/>
</dbReference>
<feature type="domain" description="SMc04008-like" evidence="1">
    <location>
        <begin position="63"/>
        <end position="124"/>
    </location>
</feature>
<dbReference type="InterPro" id="IPR023163">
    <property type="entry name" value="SMc04008-like_domain"/>
</dbReference>